<dbReference type="InterPro" id="IPR027417">
    <property type="entry name" value="P-loop_NTPase"/>
</dbReference>
<organism evidence="1 2">
    <name type="scientific">Phaeodactylibacter luteus</name>
    <dbReference type="NCBI Taxonomy" id="1564516"/>
    <lineage>
        <taxon>Bacteria</taxon>
        <taxon>Pseudomonadati</taxon>
        <taxon>Bacteroidota</taxon>
        <taxon>Saprospiria</taxon>
        <taxon>Saprospirales</taxon>
        <taxon>Haliscomenobacteraceae</taxon>
        <taxon>Phaeodactylibacter</taxon>
    </lineage>
</organism>
<accession>A0A5C6RH47</accession>
<dbReference type="EMBL" id="VOOR01000046">
    <property type="protein sequence ID" value="TXB61768.1"/>
    <property type="molecule type" value="Genomic_DNA"/>
</dbReference>
<evidence type="ECO:0000313" key="2">
    <source>
        <dbReference type="Proteomes" id="UP000321580"/>
    </source>
</evidence>
<dbReference type="Gene3D" id="3.40.50.300">
    <property type="entry name" value="P-loop containing nucleotide triphosphate hydrolases"/>
    <property type="match status" value="1"/>
</dbReference>
<dbReference type="PANTHER" id="PTHR11669:SF8">
    <property type="entry name" value="DNA POLYMERASE III SUBUNIT DELTA"/>
    <property type="match status" value="1"/>
</dbReference>
<dbReference type="RefSeq" id="WP_147168876.1">
    <property type="nucleotide sequence ID" value="NZ_VOOR01000046.1"/>
</dbReference>
<evidence type="ECO:0000313" key="1">
    <source>
        <dbReference type="EMBL" id="TXB61768.1"/>
    </source>
</evidence>
<dbReference type="AlphaFoldDB" id="A0A5C6RH47"/>
<gene>
    <name evidence="1" type="ORF">FRY97_17570</name>
</gene>
<reference evidence="1 2" key="1">
    <citation type="submission" date="2019-08" db="EMBL/GenBank/DDBJ databases">
        <title>Genome of Phaeodactylibacter luteus.</title>
        <authorList>
            <person name="Bowman J.P."/>
        </authorList>
    </citation>
    <scope>NUCLEOTIDE SEQUENCE [LARGE SCALE GENOMIC DNA]</scope>
    <source>
        <strain evidence="1 2">KCTC 42180</strain>
    </source>
</reference>
<dbReference type="PANTHER" id="PTHR11669">
    <property type="entry name" value="REPLICATION FACTOR C / DNA POLYMERASE III GAMMA-TAU SUBUNIT"/>
    <property type="match status" value="1"/>
</dbReference>
<evidence type="ECO:0008006" key="3">
    <source>
        <dbReference type="Google" id="ProtNLM"/>
    </source>
</evidence>
<dbReference type="Proteomes" id="UP000321580">
    <property type="component" value="Unassembled WGS sequence"/>
</dbReference>
<dbReference type="Pfam" id="PF13177">
    <property type="entry name" value="DNA_pol3_delta2"/>
    <property type="match status" value="1"/>
</dbReference>
<dbReference type="InterPro" id="IPR050238">
    <property type="entry name" value="DNA_Rep/Repair_Clamp_Loader"/>
</dbReference>
<dbReference type="GO" id="GO:0006261">
    <property type="term" value="P:DNA-templated DNA replication"/>
    <property type="evidence" value="ECO:0007669"/>
    <property type="project" value="TreeGrafter"/>
</dbReference>
<proteinExistence type="predicted"/>
<comment type="caution">
    <text evidence="1">The sequence shown here is derived from an EMBL/GenBank/DDBJ whole genome shotgun (WGS) entry which is preliminary data.</text>
</comment>
<sequence length="382" mass="42866">MLFEPIIGQEKAKARLRQMASGGRMPHALLLLGPSGSGKLALAMAYAQYALCPNRNGADACGQCNSCTKANKLVHPDIHYAYPTIGSKATSEMFLPQWRDIINRSPYLNANDWLQHIGAENKQGNITKEECVSIIRKLSLKTFEGSHKVLILWLPEYLGKEGNRLLKLIEEPPEQTLFILVAEQQELILNTILSRCQIVKIPALSDEEVQHGLMQKGLSPEAAATAAYLANGDFNEAQKLVEHRDQDDAQLFLAWMRNGYQGKPVNLVQWSEAFAEKGRETQKHFLLYALHFLRELTLLKATNGNARARLQEKELESARKMAAVLDLDQAEQLSHLFNDCIFAVERNANPKVLFLDASIKMHHILKRKSAEAYTGLPAKLLF</sequence>
<dbReference type="OrthoDB" id="9811073at2"/>
<protein>
    <recommendedName>
        <fullName evidence="3">DNA polymerase III subunit delta</fullName>
    </recommendedName>
</protein>
<name>A0A5C6RH47_9BACT</name>
<keyword evidence="2" id="KW-1185">Reference proteome</keyword>
<dbReference type="SUPFAM" id="SSF52540">
    <property type="entry name" value="P-loop containing nucleoside triphosphate hydrolases"/>
    <property type="match status" value="1"/>
</dbReference>